<dbReference type="GO" id="GO:0015074">
    <property type="term" value="P:DNA integration"/>
    <property type="evidence" value="ECO:0007669"/>
    <property type="project" value="InterPro"/>
</dbReference>
<dbReference type="Gene3D" id="3.30.420.10">
    <property type="entry name" value="Ribonuclease H-like superfamily/Ribonuclease H"/>
    <property type="match status" value="1"/>
</dbReference>
<proteinExistence type="predicted"/>
<dbReference type="SUPFAM" id="SSF53098">
    <property type="entry name" value="Ribonuclease H-like"/>
    <property type="match status" value="1"/>
</dbReference>
<dbReference type="Proteomes" id="UP001283361">
    <property type="component" value="Unassembled WGS sequence"/>
</dbReference>
<dbReference type="InterPro" id="IPR012337">
    <property type="entry name" value="RNaseH-like_sf"/>
</dbReference>
<dbReference type="GO" id="GO:0003676">
    <property type="term" value="F:nucleic acid binding"/>
    <property type="evidence" value="ECO:0007669"/>
    <property type="project" value="InterPro"/>
</dbReference>
<dbReference type="InterPro" id="IPR001584">
    <property type="entry name" value="Integrase_cat-core"/>
</dbReference>
<gene>
    <name evidence="3" type="ORF">RRG08_046401</name>
    <name evidence="2" type="ORF">RRG08_063103</name>
</gene>
<comment type="caution">
    <text evidence="2">The sequence shown here is derived from an EMBL/GenBank/DDBJ whole genome shotgun (WGS) entry which is preliminary data.</text>
</comment>
<dbReference type="PANTHER" id="PTHR37984:SF15">
    <property type="entry name" value="INTEGRASE CATALYTIC DOMAIN-CONTAINING PROTEIN"/>
    <property type="match status" value="1"/>
</dbReference>
<evidence type="ECO:0000259" key="1">
    <source>
        <dbReference type="PROSITE" id="PS50994"/>
    </source>
</evidence>
<sequence length="166" mass="19192">MAPLRISFLIRSVYDLLPSQGRQTAEHVLSSCKIILSHGRYTWRHVESFVNMLCRLGIPEEILSDFDTQFVSECMEDLNRLLGIRNLTTTPYHPMCNGLVERFNRTLKLMLRNSLRSSQDNGTDLSLLCWSHTERFLKSQQDFLQLNCSRNGLCADQCTFCDEVLL</sequence>
<dbReference type="AlphaFoldDB" id="A0AAE0YFI2"/>
<keyword evidence="4" id="KW-1185">Reference proteome</keyword>
<dbReference type="EMBL" id="JAWDGP010006286">
    <property type="protein sequence ID" value="KAK3743968.1"/>
    <property type="molecule type" value="Genomic_DNA"/>
</dbReference>
<protein>
    <recommendedName>
        <fullName evidence="1">Integrase catalytic domain-containing protein</fullName>
    </recommendedName>
</protein>
<evidence type="ECO:0000313" key="4">
    <source>
        <dbReference type="Proteomes" id="UP001283361"/>
    </source>
</evidence>
<accession>A0AAE0YFI2</accession>
<reference evidence="2" key="1">
    <citation type="journal article" date="2023" name="G3 (Bethesda)">
        <title>A reference genome for the long-term kleptoplast-retaining sea slug Elysia crispata morphotype clarki.</title>
        <authorList>
            <person name="Eastman K.E."/>
            <person name="Pendleton A.L."/>
            <person name="Shaikh M.A."/>
            <person name="Suttiyut T."/>
            <person name="Ogas R."/>
            <person name="Tomko P."/>
            <person name="Gavelis G."/>
            <person name="Widhalm J.R."/>
            <person name="Wisecaver J.H."/>
        </authorList>
    </citation>
    <scope>NUCLEOTIDE SEQUENCE</scope>
    <source>
        <strain evidence="2">ECLA1</strain>
    </source>
</reference>
<dbReference type="InterPro" id="IPR050951">
    <property type="entry name" value="Retrovirus_Pol_polyprotein"/>
</dbReference>
<dbReference type="InterPro" id="IPR036397">
    <property type="entry name" value="RNaseH_sf"/>
</dbReference>
<evidence type="ECO:0000313" key="2">
    <source>
        <dbReference type="EMBL" id="KAK3743968.1"/>
    </source>
</evidence>
<name>A0AAE0YFI2_9GAST</name>
<organism evidence="2 4">
    <name type="scientific">Elysia crispata</name>
    <name type="common">lettuce slug</name>
    <dbReference type="NCBI Taxonomy" id="231223"/>
    <lineage>
        <taxon>Eukaryota</taxon>
        <taxon>Metazoa</taxon>
        <taxon>Spiralia</taxon>
        <taxon>Lophotrochozoa</taxon>
        <taxon>Mollusca</taxon>
        <taxon>Gastropoda</taxon>
        <taxon>Heterobranchia</taxon>
        <taxon>Euthyneura</taxon>
        <taxon>Panpulmonata</taxon>
        <taxon>Sacoglossa</taxon>
        <taxon>Placobranchoidea</taxon>
        <taxon>Plakobranchidae</taxon>
        <taxon>Elysia</taxon>
    </lineage>
</organism>
<dbReference type="PROSITE" id="PS50994">
    <property type="entry name" value="INTEGRASE"/>
    <property type="match status" value="1"/>
</dbReference>
<feature type="domain" description="Integrase catalytic" evidence="1">
    <location>
        <begin position="46"/>
        <end position="112"/>
    </location>
</feature>
<dbReference type="EMBL" id="JAWDGP010002520">
    <property type="protein sequence ID" value="KAK3782291.1"/>
    <property type="molecule type" value="Genomic_DNA"/>
</dbReference>
<dbReference type="PANTHER" id="PTHR37984">
    <property type="entry name" value="PROTEIN CBG26694"/>
    <property type="match status" value="1"/>
</dbReference>
<evidence type="ECO:0000313" key="3">
    <source>
        <dbReference type="EMBL" id="KAK3782291.1"/>
    </source>
</evidence>